<name>A0A9Q9BSS3_9STAP</name>
<dbReference type="RefSeq" id="WP_149459397.1">
    <property type="nucleotide sequence ID" value="NZ_CP073809.1"/>
</dbReference>
<dbReference type="EMBL" id="CP073809">
    <property type="protein sequence ID" value="UTH13311.1"/>
    <property type="molecule type" value="Genomic_DNA"/>
</dbReference>
<protein>
    <submittedName>
        <fullName evidence="2">Uncharacterized protein</fullName>
    </submittedName>
</protein>
<reference evidence="2" key="2">
    <citation type="submission" date="2021-04" db="EMBL/GenBank/DDBJ databases">
        <title>Complete Genome Sequences of Macrococcus spp. from dog and cattle.</title>
        <authorList>
            <person name="Schwendener S."/>
            <person name="Perreten V."/>
        </authorList>
    </citation>
    <scope>NUCLEOTIDE SEQUENCE</scope>
    <source>
        <strain evidence="2">Epi0143-OL</strain>
    </source>
</reference>
<dbReference type="EMBL" id="SCWC02000005">
    <property type="protein sequence ID" value="KAA1039138.1"/>
    <property type="molecule type" value="Genomic_DNA"/>
</dbReference>
<dbReference type="OrthoDB" id="2418634at2"/>
<sequence length="67" mass="7687">MKTAVINRLSVGAVIEDKKSFEEFKITSLSKHYVYYQSIRGPQISGAIPKPVFHDDYTIIREGWKKA</sequence>
<dbReference type="KEGG" id="mequ:KFV11_08565"/>
<evidence type="ECO:0000313" key="3">
    <source>
        <dbReference type="Proteomes" id="UP000295735"/>
    </source>
</evidence>
<dbReference type="Proteomes" id="UP000295735">
    <property type="component" value="Unassembled WGS sequence"/>
</dbReference>
<reference evidence="1 3" key="1">
    <citation type="submission" date="2019-09" db="EMBL/GenBank/DDBJ databases">
        <authorList>
            <person name="Mazhar S."/>
            <person name="Altermann E."/>
            <person name="Hill C."/>
            <person name="Mcauliffe O."/>
        </authorList>
    </citation>
    <scope>NUCLEOTIDE SEQUENCE [LARGE SCALE GENOMIC DNA]</scope>
    <source>
        <strain evidence="1 3">ATCC 51831</strain>
    </source>
</reference>
<evidence type="ECO:0000313" key="4">
    <source>
        <dbReference type="Proteomes" id="UP001057381"/>
    </source>
</evidence>
<proteinExistence type="predicted"/>
<keyword evidence="3" id="KW-1185">Reference proteome</keyword>
<dbReference type="AlphaFoldDB" id="A0A9Q9BSS3"/>
<evidence type="ECO:0000313" key="2">
    <source>
        <dbReference type="EMBL" id="UTH13311.1"/>
    </source>
</evidence>
<dbReference type="Proteomes" id="UP001057381">
    <property type="component" value="Chromosome"/>
</dbReference>
<evidence type="ECO:0000313" key="1">
    <source>
        <dbReference type="EMBL" id="KAA1039138.1"/>
    </source>
</evidence>
<organism evidence="2 4">
    <name type="scientific">Macrococcus equipercicus</name>
    <dbReference type="NCBI Taxonomy" id="69967"/>
    <lineage>
        <taxon>Bacteria</taxon>
        <taxon>Bacillati</taxon>
        <taxon>Bacillota</taxon>
        <taxon>Bacilli</taxon>
        <taxon>Bacillales</taxon>
        <taxon>Staphylococcaceae</taxon>
        <taxon>Macrococcus</taxon>
    </lineage>
</organism>
<gene>
    <name evidence="1" type="ORF">ERX35_007950</name>
    <name evidence="2" type="ORF">KFV11_08565</name>
</gene>
<accession>A0A9Q9BSS3</accession>